<dbReference type="AlphaFoldDB" id="A0A1M6AUS4"/>
<gene>
    <name evidence="2" type="ORF">SAMN02745751_00256</name>
</gene>
<evidence type="ECO:0000313" key="3">
    <source>
        <dbReference type="Proteomes" id="UP000184052"/>
    </source>
</evidence>
<evidence type="ECO:0000313" key="2">
    <source>
        <dbReference type="EMBL" id="SHI40225.1"/>
    </source>
</evidence>
<dbReference type="InterPro" id="IPR008490">
    <property type="entry name" value="Transposase_InsH_N"/>
</dbReference>
<proteinExistence type="predicted"/>
<evidence type="ECO:0000259" key="1">
    <source>
        <dbReference type="Pfam" id="PF05598"/>
    </source>
</evidence>
<dbReference type="OrthoDB" id="9774608at2"/>
<protein>
    <submittedName>
        <fullName evidence="2">Transposase domain</fullName>
    </submittedName>
</protein>
<keyword evidence="3" id="KW-1185">Reference proteome</keyword>
<organism evidence="2 3">
    <name type="scientific">Dethiosulfatibacter aminovorans DSM 17477</name>
    <dbReference type="NCBI Taxonomy" id="1121476"/>
    <lineage>
        <taxon>Bacteria</taxon>
        <taxon>Bacillati</taxon>
        <taxon>Bacillota</taxon>
        <taxon>Tissierellia</taxon>
        <taxon>Dethiosulfatibacter</taxon>
    </lineage>
</organism>
<feature type="domain" description="Transposase InsH N-terminal" evidence="1">
    <location>
        <begin position="6"/>
        <end position="61"/>
    </location>
</feature>
<dbReference type="Proteomes" id="UP000184052">
    <property type="component" value="Unassembled WGS sequence"/>
</dbReference>
<dbReference type="STRING" id="1121476.SAMN02745751_00256"/>
<reference evidence="2 3" key="1">
    <citation type="submission" date="2016-11" db="EMBL/GenBank/DDBJ databases">
        <authorList>
            <person name="Jaros S."/>
            <person name="Januszkiewicz K."/>
            <person name="Wedrychowicz H."/>
        </authorList>
    </citation>
    <scope>NUCLEOTIDE SEQUENCE [LARGE SCALE GENOMIC DNA]</scope>
    <source>
        <strain evidence="2 3">DSM 17477</strain>
    </source>
</reference>
<name>A0A1M6AUS4_9FIRM</name>
<sequence length="61" mass="7211">MKFAALFRKISNNIDFSFIYDLVKDKYCENNGRPSIDPVVLFKMIFIGYLFGIRSEIRLIE</sequence>
<accession>A0A1M6AUS4</accession>
<dbReference type="EMBL" id="FQZL01000004">
    <property type="protein sequence ID" value="SHI40225.1"/>
    <property type="molecule type" value="Genomic_DNA"/>
</dbReference>
<dbReference type="Pfam" id="PF05598">
    <property type="entry name" value="DUF772"/>
    <property type="match status" value="1"/>
</dbReference>